<dbReference type="EMBL" id="BJNG01000030">
    <property type="protein sequence ID" value="GEC21258.1"/>
    <property type="molecule type" value="Genomic_DNA"/>
</dbReference>
<dbReference type="AlphaFoldDB" id="A0A4Y3WRW6"/>
<evidence type="ECO:0000259" key="2">
    <source>
        <dbReference type="Pfam" id="PF06094"/>
    </source>
</evidence>
<dbReference type="SUPFAM" id="SSF110857">
    <property type="entry name" value="Gamma-glutamyl cyclotransferase-like"/>
    <property type="match status" value="1"/>
</dbReference>
<proteinExistence type="predicted"/>
<evidence type="ECO:0000313" key="3">
    <source>
        <dbReference type="EMBL" id="GEC21258.1"/>
    </source>
</evidence>
<reference evidence="3 4" key="1">
    <citation type="submission" date="2019-06" db="EMBL/GenBank/DDBJ databases">
        <title>Whole genome shotgun sequence of Pseudonocardia hydrocarbonoxydans NBRC 14498.</title>
        <authorList>
            <person name="Hosoyama A."/>
            <person name="Uohara A."/>
            <person name="Ohji S."/>
            <person name="Ichikawa N."/>
        </authorList>
    </citation>
    <scope>NUCLEOTIDE SEQUENCE [LARGE SCALE GENOMIC DNA]</scope>
    <source>
        <strain evidence="3 4">NBRC 14498</strain>
    </source>
</reference>
<dbReference type="OrthoDB" id="7626403at2"/>
<feature type="domain" description="Gamma-glutamylcyclotransferase AIG2-like" evidence="2">
    <location>
        <begin position="229"/>
        <end position="325"/>
    </location>
</feature>
<accession>A0A4Y3WRW6</accession>
<dbReference type="Pfam" id="PF06094">
    <property type="entry name" value="GGACT"/>
    <property type="match status" value="1"/>
</dbReference>
<dbReference type="Proteomes" id="UP000320338">
    <property type="component" value="Unassembled WGS sequence"/>
</dbReference>
<dbReference type="CDD" id="cd06661">
    <property type="entry name" value="GGCT_like"/>
    <property type="match status" value="1"/>
</dbReference>
<gene>
    <name evidence="3" type="ORF">PHY01_35410</name>
</gene>
<feature type="region of interest" description="Disordered" evidence="1">
    <location>
        <begin position="1"/>
        <end position="27"/>
    </location>
</feature>
<sequence>MLDSAFPADPYPGATPSTSFAHADGRSHPITPGPWRVGDVPLDGWLAARGAVPAAARIPVLAYGSNRCPSKITWLRRELGLGPDPVVALRARTTGVAAVWAAGLRARDGRRPAVLAAAPDVTEEHAVWLATPEQVAVLDRCEGRDERFRLARLHTGTVHTEDGSRVDAPWVYVGHSAARAPLLVDGAPVRCADVPQSVAHGLVGGPGTDGLDAPTVIGAPRPDEWPTALFAYGLLQPGQISWHYVEPFATGTTRPATAPGAVLDTGRGYPAWLPDGTGTTPGTLIELREPVAAFPAMDAYEGPDYQRVRTVLTDGTVAWAYAWRSPTDGFRPGWAAAVSRSPRR</sequence>
<comment type="caution">
    <text evidence="3">The sequence shown here is derived from an EMBL/GenBank/DDBJ whole genome shotgun (WGS) entry which is preliminary data.</text>
</comment>
<dbReference type="Gene3D" id="3.10.490.10">
    <property type="entry name" value="Gamma-glutamyl cyclotransferase-like"/>
    <property type="match status" value="2"/>
</dbReference>
<dbReference type="RefSeq" id="WP_141280033.1">
    <property type="nucleotide sequence ID" value="NZ_BAAARZ010000009.1"/>
</dbReference>
<evidence type="ECO:0000256" key="1">
    <source>
        <dbReference type="SAM" id="MobiDB-lite"/>
    </source>
</evidence>
<keyword evidence="4" id="KW-1185">Reference proteome</keyword>
<dbReference type="InterPro" id="IPR013024">
    <property type="entry name" value="GGCT-like"/>
</dbReference>
<organism evidence="3 4">
    <name type="scientific">Pseudonocardia hydrocarbonoxydans</name>
    <dbReference type="NCBI Taxonomy" id="76726"/>
    <lineage>
        <taxon>Bacteria</taxon>
        <taxon>Bacillati</taxon>
        <taxon>Actinomycetota</taxon>
        <taxon>Actinomycetes</taxon>
        <taxon>Pseudonocardiales</taxon>
        <taxon>Pseudonocardiaceae</taxon>
        <taxon>Pseudonocardia</taxon>
    </lineage>
</organism>
<name>A0A4Y3WRW6_9PSEU</name>
<dbReference type="InterPro" id="IPR009288">
    <property type="entry name" value="AIG2-like_dom"/>
</dbReference>
<evidence type="ECO:0000313" key="4">
    <source>
        <dbReference type="Proteomes" id="UP000320338"/>
    </source>
</evidence>
<dbReference type="InterPro" id="IPR036568">
    <property type="entry name" value="GGCT-like_sf"/>
</dbReference>
<protein>
    <recommendedName>
        <fullName evidence="2">Gamma-glutamylcyclotransferase AIG2-like domain-containing protein</fullName>
    </recommendedName>
</protein>